<keyword evidence="2" id="KW-0472">Membrane</keyword>
<evidence type="ECO:0000256" key="2">
    <source>
        <dbReference type="SAM" id="Phobius"/>
    </source>
</evidence>
<dbReference type="Proteomes" id="UP001152523">
    <property type="component" value="Unassembled WGS sequence"/>
</dbReference>
<reference evidence="3" key="1">
    <citation type="submission" date="2022-07" db="EMBL/GenBank/DDBJ databases">
        <authorList>
            <person name="Macas J."/>
            <person name="Novak P."/>
            <person name="Neumann P."/>
        </authorList>
    </citation>
    <scope>NUCLEOTIDE SEQUENCE</scope>
</reference>
<accession>A0AAV0E6J3</accession>
<feature type="transmembrane region" description="Helical" evidence="2">
    <location>
        <begin position="36"/>
        <end position="58"/>
    </location>
</feature>
<feature type="region of interest" description="Disordered" evidence="1">
    <location>
        <begin position="125"/>
        <end position="169"/>
    </location>
</feature>
<feature type="transmembrane region" description="Helical" evidence="2">
    <location>
        <begin position="12"/>
        <end position="30"/>
    </location>
</feature>
<feature type="transmembrane region" description="Helical" evidence="2">
    <location>
        <begin position="70"/>
        <end position="86"/>
    </location>
</feature>
<organism evidence="3 4">
    <name type="scientific">Cuscuta epithymum</name>
    <dbReference type="NCBI Taxonomy" id="186058"/>
    <lineage>
        <taxon>Eukaryota</taxon>
        <taxon>Viridiplantae</taxon>
        <taxon>Streptophyta</taxon>
        <taxon>Embryophyta</taxon>
        <taxon>Tracheophyta</taxon>
        <taxon>Spermatophyta</taxon>
        <taxon>Magnoliopsida</taxon>
        <taxon>eudicotyledons</taxon>
        <taxon>Gunneridae</taxon>
        <taxon>Pentapetalae</taxon>
        <taxon>asterids</taxon>
        <taxon>lamiids</taxon>
        <taxon>Solanales</taxon>
        <taxon>Convolvulaceae</taxon>
        <taxon>Cuscuteae</taxon>
        <taxon>Cuscuta</taxon>
        <taxon>Cuscuta subgen. Cuscuta</taxon>
    </lineage>
</organism>
<keyword evidence="4" id="KW-1185">Reference proteome</keyword>
<dbReference type="PANTHER" id="PTHR35289:SF1">
    <property type="entry name" value="ATP SYNTHASE 9 MITOCHONDRIAL-RELATED"/>
    <property type="match status" value="1"/>
</dbReference>
<dbReference type="EMBL" id="CAMAPF010000721">
    <property type="protein sequence ID" value="CAH9118161.1"/>
    <property type="molecule type" value="Genomic_DNA"/>
</dbReference>
<dbReference type="PANTHER" id="PTHR35289">
    <property type="entry name" value="TRANSMEMBRANE PROTEIN"/>
    <property type="match status" value="1"/>
</dbReference>
<proteinExistence type="predicted"/>
<evidence type="ECO:0000313" key="3">
    <source>
        <dbReference type="EMBL" id="CAH9118161.1"/>
    </source>
</evidence>
<keyword evidence="2" id="KW-1133">Transmembrane helix</keyword>
<comment type="caution">
    <text evidence="3">The sequence shown here is derived from an EMBL/GenBank/DDBJ whole genome shotgun (WGS) entry which is preliminary data.</text>
</comment>
<sequence>MKNLVRWLFSKNYLVRLFLLLLGNLFGRFLGKEGTAIITTTCVSFSSILLVLSLVMAFPYLGLKGPLKRLIYIFLVFSVGFVGYFIRIEVIHLVDLALPPLFEYFCLVWDVHVIGGVLASTGPYGAERSPPAGESQTEEGEPSVNQGTEEAGPVLPANPGGQEAANQAPPYVPYPYQPNEVIGGDSVEYIERRLLERLVFLQPMKYYLPGLKPKTYSR</sequence>
<evidence type="ECO:0000313" key="4">
    <source>
        <dbReference type="Proteomes" id="UP001152523"/>
    </source>
</evidence>
<dbReference type="AlphaFoldDB" id="A0AAV0E6J3"/>
<protein>
    <submittedName>
        <fullName evidence="3">Uncharacterized protein</fullName>
    </submittedName>
</protein>
<name>A0AAV0E6J3_9ASTE</name>
<dbReference type="InterPro" id="IPR052694">
    <property type="entry name" value="Mt_uS3-like"/>
</dbReference>
<keyword evidence="2" id="KW-0812">Transmembrane</keyword>
<gene>
    <name evidence="3" type="ORF">CEPIT_LOCUS22160</name>
</gene>
<evidence type="ECO:0000256" key="1">
    <source>
        <dbReference type="SAM" id="MobiDB-lite"/>
    </source>
</evidence>